<dbReference type="InterPro" id="IPR009057">
    <property type="entry name" value="Homeodomain-like_sf"/>
</dbReference>
<comment type="similarity">
    <text evidence="2">Belongs to the bacterial solute-binding protein 8 family.</text>
</comment>
<feature type="domain" description="HTH araC/xylS-type" evidence="9">
    <location>
        <begin position="177"/>
        <end position="275"/>
    </location>
</feature>
<evidence type="ECO:0000256" key="3">
    <source>
        <dbReference type="ARBA" id="ARBA00022448"/>
    </source>
</evidence>
<dbReference type="InterPro" id="IPR018062">
    <property type="entry name" value="HTH_AraC-typ_CS"/>
</dbReference>
<dbReference type="PRINTS" id="PR00032">
    <property type="entry name" value="HTHARAC"/>
</dbReference>
<dbReference type="EMBL" id="JBHSED010000038">
    <property type="protein sequence ID" value="MFC4305401.1"/>
    <property type="molecule type" value="Genomic_DNA"/>
</dbReference>
<dbReference type="SUPFAM" id="SSF53807">
    <property type="entry name" value="Helical backbone' metal receptor"/>
    <property type="match status" value="1"/>
</dbReference>
<evidence type="ECO:0000313" key="11">
    <source>
        <dbReference type="EMBL" id="MFC4305401.1"/>
    </source>
</evidence>
<dbReference type="PANTHER" id="PTHR30532">
    <property type="entry name" value="IRON III DICITRATE-BINDING PERIPLASMIC PROTEIN"/>
    <property type="match status" value="1"/>
</dbReference>
<keyword evidence="6" id="KW-0238">DNA-binding</keyword>
<dbReference type="InterPro" id="IPR002491">
    <property type="entry name" value="ABC_transptr_periplasmic_BD"/>
</dbReference>
<comment type="subcellular location">
    <subcellularLocation>
        <location evidence="1">Cell envelope</location>
    </subcellularLocation>
</comment>
<evidence type="ECO:0000256" key="4">
    <source>
        <dbReference type="ARBA" id="ARBA00022729"/>
    </source>
</evidence>
<dbReference type="Proteomes" id="UP001595755">
    <property type="component" value="Unassembled WGS sequence"/>
</dbReference>
<evidence type="ECO:0000259" key="10">
    <source>
        <dbReference type="PROSITE" id="PS50983"/>
    </source>
</evidence>
<evidence type="ECO:0000256" key="7">
    <source>
        <dbReference type="ARBA" id="ARBA00023163"/>
    </source>
</evidence>
<organism evidence="11 12">
    <name type="scientific">Cohnella boryungensis</name>
    <dbReference type="NCBI Taxonomy" id="768479"/>
    <lineage>
        <taxon>Bacteria</taxon>
        <taxon>Bacillati</taxon>
        <taxon>Bacillota</taxon>
        <taxon>Bacilli</taxon>
        <taxon>Bacillales</taxon>
        <taxon>Paenibacillaceae</taxon>
        <taxon>Cohnella</taxon>
    </lineage>
</organism>
<evidence type="ECO:0000256" key="6">
    <source>
        <dbReference type="ARBA" id="ARBA00023125"/>
    </source>
</evidence>
<keyword evidence="7" id="KW-0804">Transcription</keyword>
<feature type="domain" description="Fe/B12 periplasmic-binding" evidence="10">
    <location>
        <begin position="404"/>
        <end position="663"/>
    </location>
</feature>
<evidence type="ECO:0000259" key="9">
    <source>
        <dbReference type="PROSITE" id="PS01124"/>
    </source>
</evidence>
<evidence type="ECO:0000256" key="8">
    <source>
        <dbReference type="SAM" id="MobiDB-lite"/>
    </source>
</evidence>
<dbReference type="SUPFAM" id="SSF46689">
    <property type="entry name" value="Homeodomain-like"/>
    <property type="match status" value="2"/>
</dbReference>
<accession>A0ABV8SCW8</accession>
<sequence length="663" mass="74555">MNWNEHILLWNQAAVRVLDIRHQMRVSEEGRHAFLLPSSAFLFATQGSACVWLDGEPNRLRRYHLLHGGKGTSVEIVTAAEPFAYYLIFYKAMLPFPVSSSLRQLAEELGPFRTIYHAAPPEPFSLYEKVRRMELLWRQGKTLDQFRVKSLFYEFVHELLRQLSVNEAAEGTPDMVMSAMRYIDEHYPESIGIQDLADMLACSVSYIARIFKAQVGTSPIDYLIHVRIEQAKQRLASSESSLQSIALSVGYSDVYYFSRLFKKQTGVSPAQFRKKILKEQQVQHNPLSSSTFSIVPKNRFLYSDIDNENQYHQKGEVQLDMLRNTRPSMAAAMLLCLTLLISACQTGGSQANNLNNGASPASQATTTQSAQPENGTASPEGEKQTAPMRTFKHLHGETEIPEQPQRIVTAFHVGQLLALGVRPLGSSTYILQNPALDTTGMEDLGVPLSLEKITELEPDLIILIEAYVEMSGGYEAFSKIAPTIVIEPYYDPIKDIALMGDILGKQAEAENWIKEFEEKIAVSKQKVNEVLSPDESFTIMSVFEKSPRIYRDQNMGGNIIYKYLGLKPNEKVLSDLINNKEQAPPYKEVSAEVIPEFVGDRLIVATNEETKAAFESFQGTGLWANLAPVKNNKVEIIDYDLFLQNDPIAVTKQLELLTELLVK</sequence>
<dbReference type="PROSITE" id="PS01124">
    <property type="entry name" value="HTH_ARAC_FAMILY_2"/>
    <property type="match status" value="1"/>
</dbReference>
<keyword evidence="5" id="KW-0805">Transcription regulation</keyword>
<dbReference type="Pfam" id="PF01497">
    <property type="entry name" value="Peripla_BP_2"/>
    <property type="match status" value="1"/>
</dbReference>
<keyword evidence="12" id="KW-1185">Reference proteome</keyword>
<reference evidence="12" key="1">
    <citation type="journal article" date="2019" name="Int. J. Syst. Evol. Microbiol.">
        <title>The Global Catalogue of Microorganisms (GCM) 10K type strain sequencing project: providing services to taxonomists for standard genome sequencing and annotation.</title>
        <authorList>
            <consortium name="The Broad Institute Genomics Platform"/>
            <consortium name="The Broad Institute Genome Sequencing Center for Infectious Disease"/>
            <person name="Wu L."/>
            <person name="Ma J."/>
        </authorList>
    </citation>
    <scope>NUCLEOTIDE SEQUENCE [LARGE SCALE GENOMIC DNA]</scope>
    <source>
        <strain evidence="12">CGMCC 4.1641</strain>
    </source>
</reference>
<dbReference type="RefSeq" id="WP_204604289.1">
    <property type="nucleotide sequence ID" value="NZ_JBHSED010000038.1"/>
</dbReference>
<dbReference type="SMART" id="SM00342">
    <property type="entry name" value="HTH_ARAC"/>
    <property type="match status" value="1"/>
</dbReference>
<proteinExistence type="inferred from homology"/>
<dbReference type="PROSITE" id="PS00041">
    <property type="entry name" value="HTH_ARAC_FAMILY_1"/>
    <property type="match status" value="1"/>
</dbReference>
<comment type="caution">
    <text evidence="11">The sequence shown here is derived from an EMBL/GenBank/DDBJ whole genome shotgun (WGS) entry which is preliminary data.</text>
</comment>
<keyword evidence="3" id="KW-0813">Transport</keyword>
<evidence type="ECO:0000313" key="12">
    <source>
        <dbReference type="Proteomes" id="UP001595755"/>
    </source>
</evidence>
<gene>
    <name evidence="11" type="ORF">ACFO1S_18370</name>
</gene>
<evidence type="ECO:0000256" key="1">
    <source>
        <dbReference type="ARBA" id="ARBA00004196"/>
    </source>
</evidence>
<dbReference type="Pfam" id="PF12833">
    <property type="entry name" value="HTH_18"/>
    <property type="match status" value="1"/>
</dbReference>
<dbReference type="Gene3D" id="1.10.10.60">
    <property type="entry name" value="Homeodomain-like"/>
    <property type="match status" value="2"/>
</dbReference>
<dbReference type="InterPro" id="IPR020449">
    <property type="entry name" value="Tscrpt_reg_AraC-type_HTH"/>
</dbReference>
<protein>
    <submittedName>
        <fullName evidence="11">AraC family transcriptional regulator</fullName>
    </submittedName>
</protein>
<dbReference type="InterPro" id="IPR051313">
    <property type="entry name" value="Bact_iron-sidero_bind"/>
</dbReference>
<evidence type="ECO:0000256" key="2">
    <source>
        <dbReference type="ARBA" id="ARBA00008814"/>
    </source>
</evidence>
<dbReference type="Gene3D" id="3.40.50.1980">
    <property type="entry name" value="Nitrogenase molybdenum iron protein domain"/>
    <property type="match status" value="2"/>
</dbReference>
<feature type="compositionally biased region" description="Polar residues" evidence="8">
    <location>
        <begin position="354"/>
        <end position="377"/>
    </location>
</feature>
<dbReference type="InterPro" id="IPR018060">
    <property type="entry name" value="HTH_AraC"/>
</dbReference>
<dbReference type="PANTHER" id="PTHR30532:SF26">
    <property type="entry name" value="IRON(3+)-HYDROXAMATE-BINDING PROTEIN FHUD"/>
    <property type="match status" value="1"/>
</dbReference>
<keyword evidence="4" id="KW-0732">Signal</keyword>
<feature type="region of interest" description="Disordered" evidence="8">
    <location>
        <begin position="354"/>
        <end position="386"/>
    </location>
</feature>
<evidence type="ECO:0000256" key="5">
    <source>
        <dbReference type="ARBA" id="ARBA00023015"/>
    </source>
</evidence>
<name>A0ABV8SCW8_9BACL</name>
<dbReference type="PROSITE" id="PS50983">
    <property type="entry name" value="FE_B12_PBP"/>
    <property type="match status" value="1"/>
</dbReference>